<name>A0ABT5Z7F8_9ACTN</name>
<dbReference type="Proteomes" id="UP001220022">
    <property type="component" value="Unassembled WGS sequence"/>
</dbReference>
<accession>A0ABT5Z7F8</accession>
<dbReference type="RefSeq" id="WP_275819699.1">
    <property type="nucleotide sequence ID" value="NZ_BAAANM010000028.1"/>
</dbReference>
<proteinExistence type="predicted"/>
<protein>
    <submittedName>
        <fullName evidence="1">Transcriptional regulator</fullName>
    </submittedName>
</protein>
<evidence type="ECO:0000313" key="2">
    <source>
        <dbReference type="Proteomes" id="UP001220022"/>
    </source>
</evidence>
<reference evidence="1 2" key="1">
    <citation type="submission" date="2023-03" db="EMBL/GenBank/DDBJ databases">
        <title>Draft genome sequence of type strain Streptomyces ferralitis JCM 14344.</title>
        <authorList>
            <person name="Klaysubun C."/>
            <person name="Duangmal K."/>
        </authorList>
    </citation>
    <scope>NUCLEOTIDE SEQUENCE [LARGE SCALE GENOMIC DNA]</scope>
    <source>
        <strain evidence="1 2">JCM 14344</strain>
    </source>
</reference>
<organism evidence="1 2">
    <name type="scientific">Streptantibioticus ferralitis</name>
    <dbReference type="NCBI Taxonomy" id="236510"/>
    <lineage>
        <taxon>Bacteria</taxon>
        <taxon>Bacillati</taxon>
        <taxon>Actinomycetota</taxon>
        <taxon>Actinomycetes</taxon>
        <taxon>Kitasatosporales</taxon>
        <taxon>Streptomycetaceae</taxon>
        <taxon>Streptantibioticus</taxon>
    </lineage>
</organism>
<keyword evidence="2" id="KW-1185">Reference proteome</keyword>
<gene>
    <name evidence="1" type="ORF">P2L57_29800</name>
</gene>
<evidence type="ECO:0000313" key="1">
    <source>
        <dbReference type="EMBL" id="MDF2259766.1"/>
    </source>
</evidence>
<comment type="caution">
    <text evidence="1">The sequence shown here is derived from an EMBL/GenBank/DDBJ whole genome shotgun (WGS) entry which is preliminary data.</text>
</comment>
<dbReference type="EMBL" id="JARHTQ010000025">
    <property type="protein sequence ID" value="MDF2259766.1"/>
    <property type="molecule type" value="Genomic_DNA"/>
</dbReference>
<sequence length="200" mass="22412">MAGSSGRWRNIGHYNARGIHGGRALAEGIDKMVTGIESPVDSERGLAARLRYLTASDAGYEAMDRAGVHVRPRTLIAWLAEEQTPSKANLTRLDAAYWELRRRNVVADLKRRLNKGGRGTRIEIDPVDQSRVHSRHRRDLERGLETRVINVRGNVWDRAVDAWIAGNEPELEAIWDEIIQGALGTDWDAYTYVSSVGWAA</sequence>